<feature type="region of interest" description="Disordered" evidence="1">
    <location>
        <begin position="1"/>
        <end position="22"/>
    </location>
</feature>
<dbReference type="GO" id="GO:0003677">
    <property type="term" value="F:DNA binding"/>
    <property type="evidence" value="ECO:0007669"/>
    <property type="project" value="UniProtKB-KW"/>
</dbReference>
<evidence type="ECO:0000259" key="2">
    <source>
        <dbReference type="Pfam" id="PF12728"/>
    </source>
</evidence>
<dbReference type="EMBL" id="NMVI01000029">
    <property type="protein sequence ID" value="OYN84021.1"/>
    <property type="molecule type" value="Genomic_DNA"/>
</dbReference>
<accession>A0A255DYZ4</accession>
<dbReference type="Proteomes" id="UP000216533">
    <property type="component" value="Unassembled WGS sequence"/>
</dbReference>
<proteinExistence type="predicted"/>
<dbReference type="RefSeq" id="WP_094451863.1">
    <property type="nucleotide sequence ID" value="NZ_NMVI01000029.1"/>
</dbReference>
<evidence type="ECO:0000313" key="4">
    <source>
        <dbReference type="Proteomes" id="UP000216533"/>
    </source>
</evidence>
<gene>
    <name evidence="3" type="ORF">CGZ92_13250</name>
</gene>
<dbReference type="InterPro" id="IPR041657">
    <property type="entry name" value="HTH_17"/>
</dbReference>
<dbReference type="AlphaFoldDB" id="A0A255DYZ4"/>
<dbReference type="InterPro" id="IPR010093">
    <property type="entry name" value="SinI_DNA-bd"/>
</dbReference>
<sequence>MSVASSRGAATGEPRTYLPPARAEEEAFHAVLEGLKEAPDERPALVGPHGEVTPIPAEAFEPMVQVLEAMTHGLAVHVAPLNAQLTTQEAANYLGVSRPTLVKLLEEGAIPFTRPRRHRYVRLADLIAYADRQRDIRSAALDEMALDAEQDGLYERLDGPPPAMR</sequence>
<protein>
    <submittedName>
        <fullName evidence="3">DNA-binding protein</fullName>
    </submittedName>
</protein>
<name>A0A255DYZ4_9ACTN</name>
<dbReference type="SUPFAM" id="SSF46955">
    <property type="entry name" value="Putative DNA-binding domain"/>
    <property type="match status" value="1"/>
</dbReference>
<keyword evidence="3" id="KW-0238">DNA-binding</keyword>
<organism evidence="3 4">
    <name type="scientific">Parenemella sanctibonifatiensis</name>
    <dbReference type="NCBI Taxonomy" id="2016505"/>
    <lineage>
        <taxon>Bacteria</taxon>
        <taxon>Bacillati</taxon>
        <taxon>Actinomycetota</taxon>
        <taxon>Actinomycetes</taxon>
        <taxon>Propionibacteriales</taxon>
        <taxon>Propionibacteriaceae</taxon>
        <taxon>Parenemella</taxon>
    </lineage>
</organism>
<reference evidence="3 4" key="1">
    <citation type="submission" date="2017-07" db="EMBL/GenBank/DDBJ databases">
        <title>Draft whole genome sequences of clinical Proprionibacteriaceae strains.</title>
        <authorList>
            <person name="Bernier A.-M."/>
            <person name="Bernard K."/>
            <person name="Domingo M.-C."/>
        </authorList>
    </citation>
    <scope>NUCLEOTIDE SEQUENCE [LARGE SCALE GENOMIC DNA]</scope>
    <source>
        <strain evidence="3 4">NML 160184</strain>
    </source>
</reference>
<comment type="caution">
    <text evidence="3">The sequence shown here is derived from an EMBL/GenBank/DDBJ whole genome shotgun (WGS) entry which is preliminary data.</text>
</comment>
<dbReference type="Pfam" id="PF12728">
    <property type="entry name" value="HTH_17"/>
    <property type="match status" value="1"/>
</dbReference>
<dbReference type="NCBIfam" id="TIGR01764">
    <property type="entry name" value="excise"/>
    <property type="match status" value="1"/>
</dbReference>
<evidence type="ECO:0000256" key="1">
    <source>
        <dbReference type="SAM" id="MobiDB-lite"/>
    </source>
</evidence>
<evidence type="ECO:0000313" key="3">
    <source>
        <dbReference type="EMBL" id="OYN84021.1"/>
    </source>
</evidence>
<dbReference type="InterPro" id="IPR009061">
    <property type="entry name" value="DNA-bd_dom_put_sf"/>
</dbReference>
<feature type="domain" description="Helix-turn-helix" evidence="2">
    <location>
        <begin position="85"/>
        <end position="134"/>
    </location>
</feature>